<dbReference type="InterPro" id="IPR050922">
    <property type="entry name" value="LytR/CpsA/Psr_CW_biosynth"/>
</dbReference>
<keyword evidence="3" id="KW-0812">Transmembrane</keyword>
<evidence type="ECO:0000256" key="3">
    <source>
        <dbReference type="SAM" id="Phobius"/>
    </source>
</evidence>
<gene>
    <name evidence="5" type="ORF">FCN18_00115</name>
</gene>
<reference evidence="5 6" key="1">
    <citation type="journal article" date="2015" name="Antonie Van Leeuwenhoek">
        <title>Prauserella endophytica sp. nov., an endophytic actinobacterium isolated from Tamarix taklamakanensis.</title>
        <authorList>
            <person name="Liu J.M."/>
            <person name="Habden X."/>
            <person name="Guo L."/>
            <person name="Tuo L."/>
            <person name="Jiang Z.K."/>
            <person name="Liu S.W."/>
            <person name="Liu X.F."/>
            <person name="Chen L."/>
            <person name="Li R.F."/>
            <person name="Zhang Y.Q."/>
            <person name="Sun C.H."/>
        </authorList>
    </citation>
    <scope>NUCLEOTIDE SEQUENCE [LARGE SCALE GENOMIC DNA]</scope>
    <source>
        <strain evidence="5 6">CGMCC 4.7182</strain>
    </source>
</reference>
<name>A0ABY2SCG8_9PSEU</name>
<keyword evidence="3" id="KW-1133">Transmembrane helix</keyword>
<dbReference type="NCBIfam" id="TIGR00350">
    <property type="entry name" value="lytR_cpsA_psr"/>
    <property type="match status" value="1"/>
</dbReference>
<keyword evidence="3" id="KW-0472">Membrane</keyword>
<evidence type="ECO:0000259" key="4">
    <source>
        <dbReference type="Pfam" id="PF03816"/>
    </source>
</evidence>
<dbReference type="PANTHER" id="PTHR33392:SF6">
    <property type="entry name" value="POLYISOPRENYL-TEICHOIC ACID--PEPTIDOGLYCAN TEICHOIC ACID TRANSFERASE TAGU"/>
    <property type="match status" value="1"/>
</dbReference>
<evidence type="ECO:0000313" key="5">
    <source>
        <dbReference type="EMBL" id="TKG73049.1"/>
    </source>
</evidence>
<evidence type="ECO:0000313" key="6">
    <source>
        <dbReference type="Proteomes" id="UP000309992"/>
    </source>
</evidence>
<organism evidence="5 6">
    <name type="scientific">Prauserella endophytica</name>
    <dbReference type="NCBI Taxonomy" id="1592324"/>
    <lineage>
        <taxon>Bacteria</taxon>
        <taxon>Bacillati</taxon>
        <taxon>Actinomycetota</taxon>
        <taxon>Actinomycetes</taxon>
        <taxon>Pseudonocardiales</taxon>
        <taxon>Pseudonocardiaceae</taxon>
        <taxon>Prauserella</taxon>
        <taxon>Prauserella coralliicola group</taxon>
    </lineage>
</organism>
<sequence length="467" mass="50615">MTDQLEPVDETTKYKRKIDDSLARFSAAHDELEAEERERRERRDKLVARFEQTRTRLHRVVTVATSVVGQRGSAPVQDEAGADEDASKAAPQTRLQEKKERRNHRTLLAARITAITLAVLVFVATGIAWGAKTWFNSQFNEIAALDENSDAIRNAPGQLGDENFLIIGSDTREGAEAEENVGDTSGIPGARSDTVMLAHIPEDRKRAVVISFPRDLEISRPECERWDSATGEYGEVVEAADGVKLNSAFTVGGPRCVTKVIQQISGLAINHFVGIDFHGFKGMVDAVGGVTVHVDEPMEDQELGLIIAETGDVVLKGDQALNFVRARKVYGDPTFSDYGRMQRQQEFMASLLRATLSRDVLLDVGKLTGFVNAFAASTFGENIGVDQLLTLAQSMQGLSAGAVEFMTVPTVGEANEQGNEVLLEADTQALFRALIDNTPLPGDEPEAPAPGAGEQQVADGTEAPEPA</sequence>
<feature type="transmembrane region" description="Helical" evidence="3">
    <location>
        <begin position="108"/>
        <end position="131"/>
    </location>
</feature>
<evidence type="ECO:0000256" key="1">
    <source>
        <dbReference type="ARBA" id="ARBA00006068"/>
    </source>
</evidence>
<dbReference type="Pfam" id="PF03816">
    <property type="entry name" value="LytR_cpsA_psr"/>
    <property type="match status" value="1"/>
</dbReference>
<feature type="domain" description="Cell envelope-related transcriptional attenuator" evidence="4">
    <location>
        <begin position="191"/>
        <end position="354"/>
    </location>
</feature>
<dbReference type="Proteomes" id="UP000309992">
    <property type="component" value="Unassembled WGS sequence"/>
</dbReference>
<dbReference type="PANTHER" id="PTHR33392">
    <property type="entry name" value="POLYISOPRENYL-TEICHOIC ACID--PEPTIDOGLYCAN TEICHOIC ACID TRANSFERASE TAGU"/>
    <property type="match status" value="1"/>
</dbReference>
<dbReference type="RefSeq" id="WP_112266661.1">
    <property type="nucleotide sequence ID" value="NZ_SWMS01000001.1"/>
</dbReference>
<dbReference type="InterPro" id="IPR004474">
    <property type="entry name" value="LytR_CpsA_psr"/>
</dbReference>
<comment type="similarity">
    <text evidence="1">Belongs to the LytR/CpsA/Psr (LCP) family.</text>
</comment>
<evidence type="ECO:0000256" key="2">
    <source>
        <dbReference type="SAM" id="MobiDB-lite"/>
    </source>
</evidence>
<comment type="caution">
    <text evidence="5">The sequence shown here is derived from an EMBL/GenBank/DDBJ whole genome shotgun (WGS) entry which is preliminary data.</text>
</comment>
<proteinExistence type="inferred from homology"/>
<dbReference type="EMBL" id="SWMS01000001">
    <property type="protein sequence ID" value="TKG73049.1"/>
    <property type="molecule type" value="Genomic_DNA"/>
</dbReference>
<dbReference type="Gene3D" id="3.40.630.190">
    <property type="entry name" value="LCP protein"/>
    <property type="match status" value="1"/>
</dbReference>
<feature type="region of interest" description="Disordered" evidence="2">
    <location>
        <begin position="70"/>
        <end position="101"/>
    </location>
</feature>
<feature type="region of interest" description="Disordered" evidence="2">
    <location>
        <begin position="437"/>
        <end position="467"/>
    </location>
</feature>
<protein>
    <submittedName>
        <fullName evidence="5">Transcriptional regulator</fullName>
    </submittedName>
</protein>
<accession>A0ABY2SCG8</accession>
<keyword evidence="6" id="KW-1185">Reference proteome</keyword>